<keyword evidence="7" id="KW-1015">Disulfide bond</keyword>
<dbReference type="Pfam" id="PF00578">
    <property type="entry name" value="AhpC-TSA"/>
    <property type="match status" value="1"/>
</dbReference>
<gene>
    <name evidence="15" type="ORF">ASB62_06700</name>
</gene>
<evidence type="ECO:0000256" key="8">
    <source>
        <dbReference type="ARBA" id="ARBA00023284"/>
    </source>
</evidence>
<accession>A0A101JEC3</accession>
<dbReference type="CDD" id="cd03017">
    <property type="entry name" value="PRX_BCP"/>
    <property type="match status" value="1"/>
</dbReference>
<dbReference type="RefSeq" id="WP_059139175.1">
    <property type="nucleotide sequence ID" value="NZ_LMBR01000165.1"/>
</dbReference>
<evidence type="ECO:0000256" key="2">
    <source>
        <dbReference type="ARBA" id="ARBA00011245"/>
    </source>
</evidence>
<sequence>MIAEGTKAPDFTLPDSDGNMLSLSDYAGRRVLLAFYPGDDTPVCTTQLCSYRDNYTEFTKRDIIILGISTDSVDSHKKFGEKNSLPFTLLSDREKKVSRMYEATDFLGMSQRAYVFIDESGTVRLSFSELLPLFYQSTRDLLAKIDGMKPAQP</sequence>
<feature type="active site" description="Cysteine sulfenic acid (-SOH) intermediate; for peroxidase activity" evidence="13">
    <location>
        <position position="44"/>
    </location>
</feature>
<keyword evidence="4" id="KW-0575">Peroxidase</keyword>
<dbReference type="PIRSF" id="PIRSF000239">
    <property type="entry name" value="AHPC"/>
    <property type="match status" value="1"/>
</dbReference>
<dbReference type="PANTHER" id="PTHR42801">
    <property type="entry name" value="THIOREDOXIN-DEPENDENT PEROXIDE REDUCTASE"/>
    <property type="match status" value="1"/>
</dbReference>
<evidence type="ECO:0000256" key="5">
    <source>
        <dbReference type="ARBA" id="ARBA00022862"/>
    </source>
</evidence>
<comment type="caution">
    <text evidence="15">The sequence shown here is derived from an EMBL/GenBank/DDBJ whole genome shotgun (WGS) entry which is preliminary data.</text>
</comment>
<comment type="similarity">
    <text evidence="10">Belongs to the peroxiredoxin family. BCP/PrxQ subfamily.</text>
</comment>
<dbReference type="InterPro" id="IPR000866">
    <property type="entry name" value="AhpC/TSA"/>
</dbReference>
<keyword evidence="6" id="KW-0560">Oxidoreductase</keyword>
<keyword evidence="16" id="KW-1185">Reference proteome</keyword>
<dbReference type="GO" id="GO:0045454">
    <property type="term" value="P:cell redox homeostasis"/>
    <property type="evidence" value="ECO:0007669"/>
    <property type="project" value="TreeGrafter"/>
</dbReference>
<comment type="function">
    <text evidence="1">Thiol-specific peroxidase that catalyzes the reduction of hydrogen peroxide and organic hydroperoxides to water and alcohols, respectively. Plays a role in cell protection against oxidative stress by detoxifying peroxides and as sensor of hydrogen peroxide-mediated signaling events.</text>
</comment>
<evidence type="ECO:0000259" key="14">
    <source>
        <dbReference type="PROSITE" id="PS51352"/>
    </source>
</evidence>
<dbReference type="PANTHER" id="PTHR42801:SF4">
    <property type="entry name" value="AHPC_TSA FAMILY PROTEIN"/>
    <property type="match status" value="1"/>
</dbReference>
<dbReference type="InterPro" id="IPR050924">
    <property type="entry name" value="Peroxiredoxin_BCP/PrxQ"/>
</dbReference>
<evidence type="ECO:0000256" key="4">
    <source>
        <dbReference type="ARBA" id="ARBA00022559"/>
    </source>
</evidence>
<keyword evidence="5" id="KW-0049">Antioxidant</keyword>
<dbReference type="EMBL" id="LMBR01000165">
    <property type="protein sequence ID" value="KUL25230.1"/>
    <property type="molecule type" value="Genomic_DNA"/>
</dbReference>
<evidence type="ECO:0000256" key="13">
    <source>
        <dbReference type="PIRSR" id="PIRSR000239-1"/>
    </source>
</evidence>
<dbReference type="InterPro" id="IPR024706">
    <property type="entry name" value="Peroxiredoxin_AhpC-typ"/>
</dbReference>
<evidence type="ECO:0000256" key="7">
    <source>
        <dbReference type="ARBA" id="ARBA00023157"/>
    </source>
</evidence>
<evidence type="ECO:0000313" key="15">
    <source>
        <dbReference type="EMBL" id="KUL25230.1"/>
    </source>
</evidence>
<dbReference type="AlphaFoldDB" id="A0A101JEC3"/>
<comment type="catalytic activity">
    <reaction evidence="12">
        <text>a hydroperoxide + [thioredoxin]-dithiol = an alcohol + [thioredoxin]-disulfide + H2O</text>
        <dbReference type="Rhea" id="RHEA:62620"/>
        <dbReference type="Rhea" id="RHEA-COMP:10698"/>
        <dbReference type="Rhea" id="RHEA-COMP:10700"/>
        <dbReference type="ChEBI" id="CHEBI:15377"/>
        <dbReference type="ChEBI" id="CHEBI:29950"/>
        <dbReference type="ChEBI" id="CHEBI:30879"/>
        <dbReference type="ChEBI" id="CHEBI:35924"/>
        <dbReference type="ChEBI" id="CHEBI:50058"/>
        <dbReference type="EC" id="1.11.1.24"/>
    </reaction>
</comment>
<evidence type="ECO:0000256" key="10">
    <source>
        <dbReference type="ARBA" id="ARBA00038489"/>
    </source>
</evidence>
<dbReference type="GO" id="GO:0034599">
    <property type="term" value="P:cellular response to oxidative stress"/>
    <property type="evidence" value="ECO:0007669"/>
    <property type="project" value="TreeGrafter"/>
</dbReference>
<dbReference type="SUPFAM" id="SSF52833">
    <property type="entry name" value="Thioredoxin-like"/>
    <property type="match status" value="1"/>
</dbReference>
<evidence type="ECO:0000256" key="12">
    <source>
        <dbReference type="ARBA" id="ARBA00049091"/>
    </source>
</evidence>
<comment type="subunit">
    <text evidence="2">Monomer.</text>
</comment>
<evidence type="ECO:0000256" key="11">
    <source>
        <dbReference type="ARBA" id="ARBA00042639"/>
    </source>
</evidence>
<dbReference type="InterPro" id="IPR013766">
    <property type="entry name" value="Thioredoxin_domain"/>
</dbReference>
<dbReference type="OrthoDB" id="9812811at2"/>
<evidence type="ECO:0000256" key="6">
    <source>
        <dbReference type="ARBA" id="ARBA00023002"/>
    </source>
</evidence>
<dbReference type="Gene3D" id="3.40.30.10">
    <property type="entry name" value="Glutaredoxin"/>
    <property type="match status" value="1"/>
</dbReference>
<reference evidence="15 16" key="1">
    <citation type="submission" date="2015-10" db="EMBL/GenBank/DDBJ databases">
        <title>Draft Genome Sequence of Chlorobium limicola strain Frasassi Growing under Artificial Lighting in the Frasassi Cave System.</title>
        <authorList>
            <person name="Mansor M."/>
            <person name="Macalady J."/>
        </authorList>
    </citation>
    <scope>NUCLEOTIDE SEQUENCE [LARGE SCALE GENOMIC DNA]</scope>
    <source>
        <strain evidence="15 16">Frasassi</strain>
    </source>
</reference>
<dbReference type="PROSITE" id="PS51352">
    <property type="entry name" value="THIOREDOXIN_2"/>
    <property type="match status" value="1"/>
</dbReference>
<evidence type="ECO:0000256" key="3">
    <source>
        <dbReference type="ARBA" id="ARBA00013017"/>
    </source>
</evidence>
<keyword evidence="8" id="KW-0676">Redox-active center</keyword>
<evidence type="ECO:0000313" key="16">
    <source>
        <dbReference type="Proteomes" id="UP000053937"/>
    </source>
</evidence>
<dbReference type="GO" id="GO:0005737">
    <property type="term" value="C:cytoplasm"/>
    <property type="evidence" value="ECO:0007669"/>
    <property type="project" value="TreeGrafter"/>
</dbReference>
<feature type="domain" description="Thioredoxin" evidence="14">
    <location>
        <begin position="2"/>
        <end position="150"/>
    </location>
</feature>
<organism evidence="15 16">
    <name type="scientific">Chlorobium limicola</name>
    <dbReference type="NCBI Taxonomy" id="1092"/>
    <lineage>
        <taxon>Bacteria</taxon>
        <taxon>Pseudomonadati</taxon>
        <taxon>Chlorobiota</taxon>
        <taxon>Chlorobiia</taxon>
        <taxon>Chlorobiales</taxon>
        <taxon>Chlorobiaceae</taxon>
        <taxon>Chlorobium/Pelodictyon group</taxon>
        <taxon>Chlorobium</taxon>
    </lineage>
</organism>
<proteinExistence type="inferred from homology"/>
<name>A0A101JEC3_CHLLI</name>
<dbReference type="InterPro" id="IPR036249">
    <property type="entry name" value="Thioredoxin-like_sf"/>
</dbReference>
<dbReference type="GO" id="GO:0008379">
    <property type="term" value="F:thioredoxin peroxidase activity"/>
    <property type="evidence" value="ECO:0007669"/>
    <property type="project" value="TreeGrafter"/>
</dbReference>
<dbReference type="EC" id="1.11.1.24" evidence="3"/>
<dbReference type="Proteomes" id="UP000053937">
    <property type="component" value="Unassembled WGS sequence"/>
</dbReference>
<protein>
    <recommendedName>
        <fullName evidence="3">thioredoxin-dependent peroxiredoxin</fullName>
        <ecNumber evidence="3">1.11.1.24</ecNumber>
    </recommendedName>
    <alternativeName>
        <fullName evidence="9">Thioredoxin peroxidase</fullName>
    </alternativeName>
    <alternativeName>
        <fullName evidence="11">Thioredoxin-dependent peroxiredoxin Bcp</fullName>
    </alternativeName>
</protein>
<evidence type="ECO:0000256" key="9">
    <source>
        <dbReference type="ARBA" id="ARBA00032824"/>
    </source>
</evidence>
<evidence type="ECO:0000256" key="1">
    <source>
        <dbReference type="ARBA" id="ARBA00003330"/>
    </source>
</evidence>